<evidence type="ECO:0000259" key="6">
    <source>
        <dbReference type="PROSITE" id="PS50249"/>
    </source>
</evidence>
<name>A0ABY5ZKQ9_9BACT</name>
<reference evidence="7" key="1">
    <citation type="journal article" date="2022" name="Environ. Microbiol.">
        <title>Geoalkalibacter halelectricus SAP #1 sp. nov. possessing extracellular electron transfer and mineral#reducing capabilities from a haloalkaline environment.</title>
        <authorList>
            <person name="Yadav S."/>
            <person name="Singh R."/>
            <person name="Sundharam S.S."/>
            <person name="Chaudhary S."/>
            <person name="Krishnamurthi S."/>
            <person name="Patil S.A."/>
        </authorList>
    </citation>
    <scope>NUCLEOTIDE SEQUENCE</scope>
    <source>
        <strain evidence="7">SAP-1</strain>
    </source>
</reference>
<evidence type="ECO:0000256" key="2">
    <source>
        <dbReference type="ARBA" id="ARBA00022723"/>
    </source>
</evidence>
<dbReference type="Pfam" id="PF04002">
    <property type="entry name" value="RadC"/>
    <property type="match status" value="1"/>
</dbReference>
<keyword evidence="8" id="KW-1185">Reference proteome</keyword>
<dbReference type="PANTHER" id="PTHR30471:SF3">
    <property type="entry name" value="UPF0758 PROTEIN YEES-RELATED"/>
    <property type="match status" value="1"/>
</dbReference>
<evidence type="ECO:0000256" key="3">
    <source>
        <dbReference type="ARBA" id="ARBA00022801"/>
    </source>
</evidence>
<evidence type="ECO:0000313" key="8">
    <source>
        <dbReference type="Proteomes" id="UP001060414"/>
    </source>
</evidence>
<dbReference type="EMBL" id="CP092109">
    <property type="protein sequence ID" value="UWZ79757.1"/>
    <property type="molecule type" value="Genomic_DNA"/>
</dbReference>
<keyword evidence="5" id="KW-0482">Metalloprotease</keyword>
<dbReference type="Proteomes" id="UP001060414">
    <property type="component" value="Chromosome"/>
</dbReference>
<evidence type="ECO:0000313" key="7">
    <source>
        <dbReference type="EMBL" id="UWZ79757.1"/>
    </source>
</evidence>
<keyword evidence="1" id="KW-0645">Protease</keyword>
<keyword evidence="2" id="KW-0479">Metal-binding</keyword>
<evidence type="ECO:0000256" key="4">
    <source>
        <dbReference type="ARBA" id="ARBA00022833"/>
    </source>
</evidence>
<dbReference type="PANTHER" id="PTHR30471">
    <property type="entry name" value="DNA REPAIR PROTEIN RADC"/>
    <property type="match status" value="1"/>
</dbReference>
<dbReference type="PROSITE" id="PS50249">
    <property type="entry name" value="MPN"/>
    <property type="match status" value="1"/>
</dbReference>
<evidence type="ECO:0000256" key="1">
    <source>
        <dbReference type="ARBA" id="ARBA00022670"/>
    </source>
</evidence>
<dbReference type="InterPro" id="IPR025657">
    <property type="entry name" value="RadC_JAB"/>
</dbReference>
<dbReference type="RefSeq" id="WP_260748108.1">
    <property type="nucleotide sequence ID" value="NZ_CP092109.1"/>
</dbReference>
<gene>
    <name evidence="7" type="ORF">L9S41_19060</name>
</gene>
<dbReference type="InterPro" id="IPR001405">
    <property type="entry name" value="UPF0758"/>
</dbReference>
<proteinExistence type="predicted"/>
<dbReference type="InterPro" id="IPR037518">
    <property type="entry name" value="MPN"/>
</dbReference>
<dbReference type="Gene3D" id="3.40.140.10">
    <property type="entry name" value="Cytidine Deaminase, domain 2"/>
    <property type="match status" value="1"/>
</dbReference>
<sequence>MTLDLFSRPLEAADQQTRAIRLRCIKAVFHTVTIREKAPPWVRARVHSSEAVFNLFGDLAQETKEHFVALHLDSKNRILCYDLVSVGSMTASIVHPREVYKSALLSNK</sequence>
<keyword evidence="4" id="KW-0862">Zinc</keyword>
<protein>
    <recommendedName>
        <fullName evidence="6">MPN domain-containing protein</fullName>
    </recommendedName>
</protein>
<keyword evidence="3" id="KW-0378">Hydrolase</keyword>
<evidence type="ECO:0000256" key="5">
    <source>
        <dbReference type="ARBA" id="ARBA00023049"/>
    </source>
</evidence>
<accession>A0ABY5ZKQ9</accession>
<organism evidence="7 8">
    <name type="scientific">Geoalkalibacter halelectricus</name>
    <dbReference type="NCBI Taxonomy" id="2847045"/>
    <lineage>
        <taxon>Bacteria</taxon>
        <taxon>Pseudomonadati</taxon>
        <taxon>Thermodesulfobacteriota</taxon>
        <taxon>Desulfuromonadia</taxon>
        <taxon>Desulfuromonadales</taxon>
        <taxon>Geoalkalibacteraceae</taxon>
        <taxon>Geoalkalibacter</taxon>
    </lineage>
</organism>
<feature type="domain" description="MPN" evidence="6">
    <location>
        <begin position="45"/>
        <end position="108"/>
    </location>
</feature>